<dbReference type="InterPro" id="IPR010921">
    <property type="entry name" value="Trp_repressor/repl_initiator"/>
</dbReference>
<evidence type="ECO:0000313" key="1">
    <source>
        <dbReference type="EMBL" id="PIY69270.1"/>
    </source>
</evidence>
<dbReference type="GO" id="GO:0043565">
    <property type="term" value="F:sequence-specific DNA binding"/>
    <property type="evidence" value="ECO:0007669"/>
    <property type="project" value="InterPro"/>
</dbReference>
<name>A0A2M7QEF7_9BACT</name>
<dbReference type="InterPro" id="IPR038116">
    <property type="entry name" value="TrpR-like_sf"/>
</dbReference>
<dbReference type="EMBL" id="PFLF01000038">
    <property type="protein sequence ID" value="PIY69270.1"/>
    <property type="molecule type" value="Genomic_DNA"/>
</dbReference>
<sequence length="145" mass="16601">MVQISKKLLQDDMLEKLFGIMFDIIGARQGKVQFLRTFSSIFSSVEKIMIAKRVTIMYLLTKNIDHRTIAKVLKVSPSTVAKFSIILQTNDELIGLLRVLAKSNDIDLFFVKVFSALHSPGQYGVNWKNAWGLKRKIERLEREGI</sequence>
<dbReference type="AlphaFoldDB" id="A0A2M7QEF7"/>
<accession>A0A2M7QEF7</accession>
<proteinExistence type="predicted"/>
<dbReference type="Gene3D" id="1.10.1270.10">
    <property type="entry name" value="TrpR-like"/>
    <property type="match status" value="1"/>
</dbReference>
<dbReference type="Proteomes" id="UP000230108">
    <property type="component" value="Unassembled WGS sequence"/>
</dbReference>
<evidence type="ECO:0000313" key="2">
    <source>
        <dbReference type="Proteomes" id="UP000230108"/>
    </source>
</evidence>
<reference evidence="2" key="1">
    <citation type="submission" date="2017-09" db="EMBL/GenBank/DDBJ databases">
        <title>Depth-based differentiation of microbial function through sediment-hosted aquifers and enrichment of novel symbionts in the deep terrestrial subsurface.</title>
        <authorList>
            <person name="Probst A.J."/>
            <person name="Ladd B."/>
            <person name="Jarett J.K."/>
            <person name="Geller-Mcgrath D.E."/>
            <person name="Sieber C.M.K."/>
            <person name="Emerson J.B."/>
            <person name="Anantharaman K."/>
            <person name="Thomas B.C."/>
            <person name="Malmstrom R."/>
            <person name="Stieglmeier M."/>
            <person name="Klingl A."/>
            <person name="Woyke T."/>
            <person name="Ryan C.M."/>
            <person name="Banfield J.F."/>
        </authorList>
    </citation>
    <scope>NUCLEOTIDE SEQUENCE [LARGE SCALE GENOMIC DNA]</scope>
</reference>
<protein>
    <submittedName>
        <fullName evidence="1">Uncharacterized protein</fullName>
    </submittedName>
</protein>
<organism evidence="1 2">
    <name type="scientific">Candidatus Roizmanbacteria bacterium CG_4_10_14_0_8_um_filter_39_9</name>
    <dbReference type="NCBI Taxonomy" id="1974829"/>
    <lineage>
        <taxon>Bacteria</taxon>
        <taxon>Candidatus Roizmaniibacteriota</taxon>
    </lineage>
</organism>
<gene>
    <name evidence="1" type="ORF">COY90_01540</name>
</gene>
<comment type="caution">
    <text evidence="1">The sequence shown here is derived from an EMBL/GenBank/DDBJ whole genome shotgun (WGS) entry which is preliminary data.</text>
</comment>
<dbReference type="SUPFAM" id="SSF48295">
    <property type="entry name" value="TrpR-like"/>
    <property type="match status" value="1"/>
</dbReference>